<accession>A0A975XBS5</accession>
<dbReference type="Gene3D" id="1.10.260.40">
    <property type="entry name" value="lambda repressor-like DNA-binding domains"/>
    <property type="match status" value="1"/>
</dbReference>
<dbReference type="InterPro" id="IPR039418">
    <property type="entry name" value="LexA-like"/>
</dbReference>
<keyword evidence="1" id="KW-0805">Transcription regulation</keyword>
<evidence type="ECO:0000256" key="3">
    <source>
        <dbReference type="ARBA" id="ARBA00023163"/>
    </source>
</evidence>
<reference evidence="5 6" key="1">
    <citation type="submission" date="2018-01" db="EMBL/GenBank/DDBJ databases">
        <authorList>
            <person name="Clerissi C."/>
        </authorList>
    </citation>
    <scope>NUCLEOTIDE SEQUENCE [LARGE SCALE GENOMIC DNA]</scope>
    <source>
        <strain evidence="5">Cupriavidus taiwanensis LMG 19430</strain>
    </source>
</reference>
<dbReference type="InterPro" id="IPR036286">
    <property type="entry name" value="LexA/Signal_pep-like_sf"/>
</dbReference>
<dbReference type="SUPFAM" id="SSF51306">
    <property type="entry name" value="LexA/Signal peptidase"/>
    <property type="match status" value="1"/>
</dbReference>
<evidence type="ECO:0000256" key="1">
    <source>
        <dbReference type="ARBA" id="ARBA00023015"/>
    </source>
</evidence>
<keyword evidence="2" id="KW-0238">DNA-binding</keyword>
<dbReference type="InterPro" id="IPR015927">
    <property type="entry name" value="Peptidase_S24_S26A/B/C"/>
</dbReference>
<dbReference type="Pfam" id="PF00717">
    <property type="entry name" value="Peptidase_S24"/>
    <property type="match status" value="1"/>
</dbReference>
<dbReference type="SUPFAM" id="SSF47413">
    <property type="entry name" value="lambda repressor-like DNA-binding domains"/>
    <property type="match status" value="1"/>
</dbReference>
<dbReference type="PANTHER" id="PTHR40661:SF3">
    <property type="entry name" value="FELS-1 PROPHAGE TRANSCRIPTIONAL REGULATOR"/>
    <property type="match status" value="1"/>
</dbReference>
<organism evidence="5 6">
    <name type="scientific">Cupriavidus taiwanensis</name>
    <dbReference type="NCBI Taxonomy" id="164546"/>
    <lineage>
        <taxon>Bacteria</taxon>
        <taxon>Pseudomonadati</taxon>
        <taxon>Pseudomonadota</taxon>
        <taxon>Betaproteobacteria</taxon>
        <taxon>Burkholderiales</taxon>
        <taxon>Burkholderiaceae</taxon>
        <taxon>Cupriavidus</taxon>
    </lineage>
</organism>
<dbReference type="Gene3D" id="2.10.109.10">
    <property type="entry name" value="Umud Fragment, subunit A"/>
    <property type="match status" value="1"/>
</dbReference>
<name>A0A975XBS5_9BURK</name>
<sequence length="259" mass="28206">MPSRTDERVDLGQKLKEALDSGAMDAAALAKACGVSRQAVYGWLKTGRVAKEHLPVFAKLSGKPLEWWLGSDVKKSKDAFTQGSSAGAYNPLTVVSTLPGVSVRPIVTYESLEELPKESTVLVTRIDVELSAGNGKESWHIEEREPLPFQADYIRGLGSKPKDLVAVKVDGDSMEPRLFDGDTVIVDRADTRVPANGKVFALVYAGELLVKRLLRLPDGGLKVISDNHERYEPITVPADMVNNITVVGRVKYRSGTGDF</sequence>
<dbReference type="GO" id="GO:0003677">
    <property type="term" value="F:DNA binding"/>
    <property type="evidence" value="ECO:0007669"/>
    <property type="project" value="UniProtKB-KW"/>
</dbReference>
<protein>
    <submittedName>
        <fullName evidence="5">Phage repressor</fullName>
    </submittedName>
</protein>
<dbReference type="EMBL" id="OFSN01000015">
    <property type="protein sequence ID" value="SOY65627.1"/>
    <property type="molecule type" value="Genomic_DNA"/>
</dbReference>
<gene>
    <name evidence="5" type="ORF">CBM2586_B10222</name>
</gene>
<evidence type="ECO:0000313" key="5">
    <source>
        <dbReference type="EMBL" id="SOY65627.1"/>
    </source>
</evidence>
<dbReference type="Proteomes" id="UP000257016">
    <property type="component" value="Unassembled WGS sequence"/>
</dbReference>
<comment type="caution">
    <text evidence="5">The sequence shown here is derived from an EMBL/GenBank/DDBJ whole genome shotgun (WGS) entry which is preliminary data.</text>
</comment>
<evidence type="ECO:0000256" key="2">
    <source>
        <dbReference type="ARBA" id="ARBA00023125"/>
    </source>
</evidence>
<dbReference type="CDD" id="cd06529">
    <property type="entry name" value="S24_LexA-like"/>
    <property type="match status" value="1"/>
</dbReference>
<dbReference type="PANTHER" id="PTHR40661">
    <property type="match status" value="1"/>
</dbReference>
<evidence type="ECO:0000313" key="6">
    <source>
        <dbReference type="Proteomes" id="UP000257016"/>
    </source>
</evidence>
<dbReference type="AlphaFoldDB" id="A0A975XBS5"/>
<dbReference type="InterPro" id="IPR010982">
    <property type="entry name" value="Lambda_DNA-bd_dom_sf"/>
</dbReference>
<feature type="domain" description="Peptidase S24/S26A/S26B/S26C" evidence="4">
    <location>
        <begin position="129"/>
        <end position="250"/>
    </location>
</feature>
<evidence type="ECO:0000259" key="4">
    <source>
        <dbReference type="Pfam" id="PF00717"/>
    </source>
</evidence>
<keyword evidence="3" id="KW-0804">Transcription</keyword>
<proteinExistence type="predicted"/>